<keyword evidence="2" id="KW-0560">Oxidoreductase</keyword>
<dbReference type="SUPFAM" id="SSF55469">
    <property type="entry name" value="FMN-dependent nitroreductase-like"/>
    <property type="match status" value="1"/>
</dbReference>
<comment type="similarity">
    <text evidence="1">Belongs to the nitroreductase family.</text>
</comment>
<evidence type="ECO:0000313" key="4">
    <source>
        <dbReference type="EMBL" id="KKL18109.1"/>
    </source>
</evidence>
<evidence type="ECO:0000259" key="3">
    <source>
        <dbReference type="Pfam" id="PF00881"/>
    </source>
</evidence>
<protein>
    <recommendedName>
        <fullName evidence="3">Nitroreductase domain-containing protein</fullName>
    </recommendedName>
</protein>
<evidence type="ECO:0000256" key="1">
    <source>
        <dbReference type="ARBA" id="ARBA00007118"/>
    </source>
</evidence>
<name>A0A0F9B869_9ZZZZ</name>
<gene>
    <name evidence="4" type="ORF">LCGC14_2478800</name>
</gene>
<feature type="domain" description="Nitroreductase" evidence="3">
    <location>
        <begin position="63"/>
        <end position="150"/>
    </location>
</feature>
<dbReference type="Gene3D" id="3.40.109.10">
    <property type="entry name" value="NADH Oxidase"/>
    <property type="match status" value="1"/>
</dbReference>
<dbReference type="Pfam" id="PF00881">
    <property type="entry name" value="Nitroreductase"/>
    <property type="match status" value="1"/>
</dbReference>
<accession>A0A0F9B869</accession>
<comment type="caution">
    <text evidence="4">The sequence shown here is derived from an EMBL/GenBank/DDBJ whole genome shotgun (WGS) entry which is preliminary data.</text>
</comment>
<organism evidence="4">
    <name type="scientific">marine sediment metagenome</name>
    <dbReference type="NCBI Taxonomy" id="412755"/>
    <lineage>
        <taxon>unclassified sequences</taxon>
        <taxon>metagenomes</taxon>
        <taxon>ecological metagenomes</taxon>
    </lineage>
</organism>
<dbReference type="InterPro" id="IPR029479">
    <property type="entry name" value="Nitroreductase"/>
</dbReference>
<proteinExistence type="inferred from homology"/>
<dbReference type="AlphaFoldDB" id="A0A0F9B869"/>
<dbReference type="GO" id="GO:0016491">
    <property type="term" value="F:oxidoreductase activity"/>
    <property type="evidence" value="ECO:0007669"/>
    <property type="project" value="UniProtKB-KW"/>
</dbReference>
<sequence length="171" mass="19107">MNILDIIKERRSVRRFLNKLIPKEIEDALKEAIMWAPSAGNLQSRKFYFVFNQAIKKDLVKAALGQSFIAKAPLVIVGCVDLRIKDHYGERGVNLYAVQDVSASIQNVLLVAHELGLASVWIGAFCEDEVSKILKLPRFLRPISIIPVGYTSVHPRAPGRVSVEDAIDIIE</sequence>
<evidence type="ECO:0000256" key="2">
    <source>
        <dbReference type="ARBA" id="ARBA00023002"/>
    </source>
</evidence>
<dbReference type="InterPro" id="IPR000415">
    <property type="entry name" value="Nitroreductase-like"/>
</dbReference>
<dbReference type="PANTHER" id="PTHR43673">
    <property type="entry name" value="NAD(P)H NITROREDUCTASE YDGI-RELATED"/>
    <property type="match status" value="1"/>
</dbReference>
<reference evidence="4" key="1">
    <citation type="journal article" date="2015" name="Nature">
        <title>Complex archaea that bridge the gap between prokaryotes and eukaryotes.</title>
        <authorList>
            <person name="Spang A."/>
            <person name="Saw J.H."/>
            <person name="Jorgensen S.L."/>
            <person name="Zaremba-Niedzwiedzka K."/>
            <person name="Martijn J."/>
            <person name="Lind A.E."/>
            <person name="van Eijk R."/>
            <person name="Schleper C."/>
            <person name="Guy L."/>
            <person name="Ettema T.J."/>
        </authorList>
    </citation>
    <scope>NUCLEOTIDE SEQUENCE</scope>
</reference>
<dbReference type="PANTHER" id="PTHR43673:SF10">
    <property type="entry name" value="NADH DEHYDROGENASE_NAD(P)H NITROREDUCTASE XCC3605-RELATED"/>
    <property type="match status" value="1"/>
</dbReference>
<dbReference type="EMBL" id="LAZR01038997">
    <property type="protein sequence ID" value="KKL18109.1"/>
    <property type="molecule type" value="Genomic_DNA"/>
</dbReference>